<dbReference type="EMBL" id="JBHDLN010000001">
    <property type="protein sequence ID" value="MFB0841056.1"/>
    <property type="molecule type" value="Genomic_DNA"/>
</dbReference>
<name>A0ABV4UTA3_9BACL</name>
<keyword evidence="2" id="KW-1185">Reference proteome</keyword>
<reference evidence="1 2" key="1">
    <citation type="submission" date="2024-09" db="EMBL/GenBank/DDBJ databases">
        <authorList>
            <person name="Makale K.P.P."/>
            <person name="Makhzoum A."/>
            <person name="Rantong G."/>
            <person name="Rahube T.O."/>
        </authorList>
    </citation>
    <scope>NUCLEOTIDE SEQUENCE [LARGE SCALE GENOMIC DNA]</scope>
    <source>
        <strain evidence="1 2">KM_D13</strain>
    </source>
</reference>
<evidence type="ECO:0000313" key="1">
    <source>
        <dbReference type="EMBL" id="MFB0841056.1"/>
    </source>
</evidence>
<organism evidence="1 2">
    <name type="scientific">Paenibacillus oleatilyticus</name>
    <dbReference type="NCBI Taxonomy" id="2594886"/>
    <lineage>
        <taxon>Bacteria</taxon>
        <taxon>Bacillati</taxon>
        <taxon>Bacillota</taxon>
        <taxon>Bacilli</taxon>
        <taxon>Bacillales</taxon>
        <taxon>Paenibacillaceae</taxon>
        <taxon>Paenibacillus</taxon>
    </lineage>
</organism>
<comment type="caution">
    <text evidence="1">The sequence shown here is derived from an EMBL/GenBank/DDBJ whole genome shotgun (WGS) entry which is preliminary data.</text>
</comment>
<evidence type="ECO:0000313" key="2">
    <source>
        <dbReference type="Proteomes" id="UP001575622"/>
    </source>
</evidence>
<sequence>MNLILTGKAGLFVRNATWDSASLIGGDLRHKLADLHTAKAEI</sequence>
<proteinExistence type="predicted"/>
<dbReference type="RefSeq" id="WP_373948428.1">
    <property type="nucleotide sequence ID" value="NZ_JBHDLN010000001.1"/>
</dbReference>
<accession>A0ABV4UTA3</accession>
<protein>
    <submittedName>
        <fullName evidence="1">Uncharacterized protein</fullName>
    </submittedName>
</protein>
<dbReference type="Proteomes" id="UP001575622">
    <property type="component" value="Unassembled WGS sequence"/>
</dbReference>
<gene>
    <name evidence="1" type="ORF">ACEU3E_02645</name>
</gene>